<gene>
    <name evidence="7" type="ORF">CF168_10670</name>
</gene>
<dbReference type="InterPro" id="IPR007554">
    <property type="entry name" value="Glycerophosphate_synth"/>
</dbReference>
<evidence type="ECO:0000256" key="4">
    <source>
        <dbReference type="ARBA" id="ARBA00022679"/>
    </source>
</evidence>
<dbReference type="SUPFAM" id="SSF53756">
    <property type="entry name" value="UDP-Glycosyltransferase/glycogen phosphorylase"/>
    <property type="match status" value="1"/>
</dbReference>
<comment type="similarity">
    <text evidence="2">Belongs to the CDP-glycerol glycerophosphotransferase family.</text>
</comment>
<dbReference type="InterPro" id="IPR043148">
    <property type="entry name" value="TagF_C"/>
</dbReference>
<dbReference type="AlphaFoldDB" id="A0A220UNQ3"/>
<dbReference type="GO" id="GO:0005886">
    <property type="term" value="C:plasma membrane"/>
    <property type="evidence" value="ECO:0007669"/>
    <property type="project" value="UniProtKB-SubCell"/>
</dbReference>
<dbReference type="PANTHER" id="PTHR37316">
    <property type="entry name" value="TEICHOIC ACID GLYCEROL-PHOSPHATE PRIMASE"/>
    <property type="match status" value="1"/>
</dbReference>
<accession>A0A220UNQ3</accession>
<evidence type="ECO:0000256" key="2">
    <source>
        <dbReference type="ARBA" id="ARBA00010488"/>
    </source>
</evidence>
<dbReference type="RefSeq" id="WP_089067818.1">
    <property type="nucleotide sequence ID" value="NZ_CP022358.1"/>
</dbReference>
<sequence length="465" mass="53402">MGTNLALALVKKCIFALSWLVPRNANKAVLGCYKNRFADNSKYLFLHWQQTHFMQTIWISGDKALIHALRQQGYTAHSRWSLLGIYHALTAKYYVYNSYIGDINQWLAAGAIRINLWHGSPLKKIEFDITTGPLAPKYQTQSLWQAGLQALRYHQEYVRPSLMLSPSPLVGESFRRAFRLKEDSLLSSTNPRTDYYLRYPEQRQTLPLKADATAYRRVILYAPSWRDALWQNSQNVASHSTPHLTGGHSDSPYQAAFDWQSLSQHLVDTDTLLLLRLHPNERHYAAQFCAYPNVLDISDWDNIYGILHRVDLLITDYSSLFIDVLPLEIPVLFYRFDHEQYLNQSRDCYDIGQDPLSIGQVAYQFDDLLALLQEMSHLNAKPQPCEAYKQLQRLYWSQHAMGSSADSLATDGLSIDGVSMVCVSMVGISMNERHDDSFARLERHLRQGQTQSYKLAFGTDIKPQI</sequence>
<keyword evidence="4 7" id="KW-0808">Transferase</keyword>
<evidence type="ECO:0000313" key="7">
    <source>
        <dbReference type="EMBL" id="ASK69293.1"/>
    </source>
</evidence>
<proteinExistence type="inferred from homology"/>
<name>A0A220UNQ3_9GAMM</name>
<dbReference type="Gene3D" id="3.40.50.11820">
    <property type="match status" value="1"/>
</dbReference>
<dbReference type="InterPro" id="IPR043149">
    <property type="entry name" value="TagF_N"/>
</dbReference>
<keyword evidence="3" id="KW-1003">Cell membrane</keyword>
<evidence type="ECO:0000256" key="3">
    <source>
        <dbReference type="ARBA" id="ARBA00022475"/>
    </source>
</evidence>
<dbReference type="Proteomes" id="UP000198367">
    <property type="component" value="Chromosome"/>
</dbReference>
<evidence type="ECO:0000313" key="8">
    <source>
        <dbReference type="Proteomes" id="UP000198367"/>
    </source>
</evidence>
<dbReference type="Pfam" id="PF04464">
    <property type="entry name" value="Glyphos_transf"/>
    <property type="match status" value="1"/>
</dbReference>
<evidence type="ECO:0000256" key="6">
    <source>
        <dbReference type="ARBA" id="ARBA00023136"/>
    </source>
</evidence>
<evidence type="ECO:0000256" key="1">
    <source>
        <dbReference type="ARBA" id="ARBA00004202"/>
    </source>
</evidence>
<protein>
    <submittedName>
        <fullName evidence="7">CDP-glycerol--glycerophosphate glycerophosphotransferase</fullName>
    </submittedName>
</protein>
<dbReference type="EMBL" id="CP022358">
    <property type="protein sequence ID" value="ASK69293.1"/>
    <property type="molecule type" value="Genomic_DNA"/>
</dbReference>
<dbReference type="InterPro" id="IPR051612">
    <property type="entry name" value="Teichoic_Acid_Biosynth"/>
</dbReference>
<reference evidence="7 8" key="1">
    <citation type="submission" date="2017-07" db="EMBL/GenBank/DDBJ databases">
        <title>Phenotypical and genomic characterization of a clinical isolate of Shewanella bicestrii sp. nov. producing an extended-spectrum beta-lactamase and a new oxacillinase variant.</title>
        <authorList>
            <person name="Jousset A.B."/>
            <person name="Bonnin R.A."/>
            <person name="Girlich D."/>
            <person name="Dabos L."/>
            <person name="Potron A."/>
            <person name="Dortet L."/>
            <person name="Glaser P."/>
            <person name="Naas T."/>
        </authorList>
    </citation>
    <scope>NUCLEOTIDE SEQUENCE [LARGE SCALE GENOMIC DNA]</scope>
    <source>
        <strain evidence="7 8">JAB-1</strain>
    </source>
</reference>
<organism evidence="7 8">
    <name type="scientific">Shewanella bicestrii</name>
    <dbReference type="NCBI Taxonomy" id="2018305"/>
    <lineage>
        <taxon>Bacteria</taxon>
        <taxon>Pseudomonadati</taxon>
        <taxon>Pseudomonadota</taxon>
        <taxon>Gammaproteobacteria</taxon>
        <taxon>Alteromonadales</taxon>
        <taxon>Shewanellaceae</taxon>
        <taxon>Shewanella</taxon>
    </lineage>
</organism>
<dbReference type="GO" id="GO:0047355">
    <property type="term" value="F:CDP-glycerol glycerophosphotransferase activity"/>
    <property type="evidence" value="ECO:0007669"/>
    <property type="project" value="InterPro"/>
</dbReference>
<dbReference type="GO" id="GO:0019350">
    <property type="term" value="P:teichoic acid biosynthetic process"/>
    <property type="evidence" value="ECO:0007669"/>
    <property type="project" value="UniProtKB-KW"/>
</dbReference>
<dbReference type="PANTHER" id="PTHR37316:SF3">
    <property type="entry name" value="TEICHOIC ACID GLYCEROL-PHOSPHATE TRANSFERASE"/>
    <property type="match status" value="1"/>
</dbReference>
<keyword evidence="6" id="KW-0472">Membrane</keyword>
<dbReference type="KEGG" id="sbj:CF168_10670"/>
<dbReference type="Gene3D" id="3.40.50.12580">
    <property type="match status" value="1"/>
</dbReference>
<keyword evidence="5" id="KW-0777">Teichoic acid biosynthesis</keyword>
<comment type="subcellular location">
    <subcellularLocation>
        <location evidence="1">Cell membrane</location>
        <topology evidence="1">Peripheral membrane protein</topology>
    </subcellularLocation>
</comment>
<evidence type="ECO:0000256" key="5">
    <source>
        <dbReference type="ARBA" id="ARBA00022944"/>
    </source>
</evidence>
<keyword evidence="8" id="KW-1185">Reference proteome</keyword>